<evidence type="ECO:0000256" key="5">
    <source>
        <dbReference type="SAM" id="MobiDB-lite"/>
    </source>
</evidence>
<dbReference type="GO" id="GO:0005737">
    <property type="term" value="C:cytoplasm"/>
    <property type="evidence" value="ECO:0007669"/>
    <property type="project" value="TreeGrafter"/>
</dbReference>
<feature type="compositionally biased region" description="Low complexity" evidence="5">
    <location>
        <begin position="203"/>
        <end position="219"/>
    </location>
</feature>
<evidence type="ECO:0000313" key="7">
    <source>
        <dbReference type="Proteomes" id="UP000092598"/>
    </source>
</evidence>
<dbReference type="PROSITE" id="PS51273">
    <property type="entry name" value="GATASE_TYPE_1"/>
    <property type="match status" value="1"/>
</dbReference>
<keyword evidence="3" id="KW-0808">Transferase</keyword>
<dbReference type="STRING" id="1915.SLINC_0380"/>
<feature type="region of interest" description="Disordered" evidence="5">
    <location>
        <begin position="701"/>
        <end position="720"/>
    </location>
</feature>
<dbReference type="InterPro" id="IPR029062">
    <property type="entry name" value="Class_I_gatase-like"/>
</dbReference>
<evidence type="ECO:0000313" key="6">
    <source>
        <dbReference type="EMBL" id="ANS62604.1"/>
    </source>
</evidence>
<proteinExistence type="inferred from homology"/>
<dbReference type="KEGG" id="sls:SLINC_0380"/>
<dbReference type="InterPro" id="IPR015890">
    <property type="entry name" value="Chorismate_C"/>
</dbReference>
<dbReference type="Pfam" id="PF00117">
    <property type="entry name" value="GATase"/>
    <property type="match status" value="1"/>
</dbReference>
<keyword evidence="7" id="KW-1185">Reference proteome</keyword>
<dbReference type="InterPro" id="IPR006221">
    <property type="entry name" value="TrpG/PapA_dom"/>
</dbReference>
<dbReference type="InterPro" id="IPR005801">
    <property type="entry name" value="ADC_synthase"/>
</dbReference>
<accession>A0A1B1M2C1</accession>
<evidence type="ECO:0000256" key="3">
    <source>
        <dbReference type="ARBA" id="ARBA00022679"/>
    </source>
</evidence>
<dbReference type="SUPFAM" id="SSF56322">
    <property type="entry name" value="ADC synthase"/>
    <property type="match status" value="1"/>
</dbReference>
<dbReference type="PRINTS" id="PR00099">
    <property type="entry name" value="CPSGATASE"/>
</dbReference>
<dbReference type="InterPro" id="IPR005802">
    <property type="entry name" value="ADC_synth_comp_1"/>
</dbReference>
<evidence type="ECO:0000256" key="1">
    <source>
        <dbReference type="ARBA" id="ARBA00005970"/>
    </source>
</evidence>
<gene>
    <name evidence="6" type="ORF">SLINC_0380</name>
</gene>
<dbReference type="PANTHER" id="PTHR11236:SF18">
    <property type="entry name" value="AMINODEOXYCHORISMATE SYNTHASE"/>
    <property type="match status" value="1"/>
</dbReference>
<dbReference type="Gene3D" id="3.60.120.10">
    <property type="entry name" value="Anthranilate synthase"/>
    <property type="match status" value="1"/>
</dbReference>
<dbReference type="Pfam" id="PF04715">
    <property type="entry name" value="Anth_synt_I_N"/>
    <property type="match status" value="1"/>
</dbReference>
<dbReference type="PATRIC" id="fig|1915.4.peg.479"/>
<sequence length="720" mass="78902">MRTLLIDNYDSYTYNLHQLLAEVYGSEPTVVRNDDPDWDRLDLDDFDGVVISPGPGRPDRHRDFGHSRDALLRRPALPVLGVCLGHQGIGLLAGAQVRSAPQPRHGHLTTVDHTGEGLFAGIPDRFTAVRYHSLCVAEPLPEELEAIAWAEDGVIMGLRHRDLPRWGVQFHPESICTEYGAELVANFRELALGSAHRPSVATSRSQAGQAGARSAGQASVPGPASRPRPHVVELRAHVRRIERPTDTEAAFHTLHGASDRAFWLDSALVEEGLSRFSFLGDAEGPGGEVLTYRVGDNAVIVEPSGGIPYLETGGIFEVLRDRLETRVSGAEELPFDFTGGYVGYFGYELKAETGSTATHRAPTPDAVWLRVNRFLAVDHLEGRTYVVAVAEPGQSASAQEWVDRTAARLEELPDLAPDTETAARATSVDAARRLVRPRDRYQADIAECRRQLQAGESYEICLTNSLRLPAPPDDLAYYRRLRRLNAAPYSALLRLGELTVFSSSPERFLRIDKDRTVESKPIKGTTRRSSDPQLDGELRDSLLNDAKTRAENLMIVDLLRNDLGQVCEIGSVSVPRFMATESYATVHQLVSTVRGTLRKDTTVIDCVRACFPGGSMTGAPKLRTLEIIDRLEEQARGVYSGTLGYLGFSGTADLNIVIRTAVRWRDGLTIGAGGAIVLDSDPQAEYDEMLLKAEAPLRALPAPVRDTPQVPSPGFADDSR</sequence>
<dbReference type="AlphaFoldDB" id="A0A1B1M2C1"/>
<dbReference type="InterPro" id="IPR017926">
    <property type="entry name" value="GATASE"/>
</dbReference>
<dbReference type="NCBIfam" id="TIGR00553">
    <property type="entry name" value="pabB"/>
    <property type="match status" value="1"/>
</dbReference>
<dbReference type="EC" id="2.6.1.85" evidence="2"/>
<dbReference type="PRINTS" id="PR00096">
    <property type="entry name" value="GATASE"/>
</dbReference>
<dbReference type="PANTHER" id="PTHR11236">
    <property type="entry name" value="AMINOBENZOATE/ANTHRANILATE SYNTHASE"/>
    <property type="match status" value="1"/>
</dbReference>
<dbReference type="RefSeq" id="WP_067425997.1">
    <property type="nucleotide sequence ID" value="NZ_CP016438.1"/>
</dbReference>
<dbReference type="InterPro" id="IPR006805">
    <property type="entry name" value="Anth_synth_I_N"/>
</dbReference>
<evidence type="ECO:0000256" key="2">
    <source>
        <dbReference type="ARBA" id="ARBA00013139"/>
    </source>
</evidence>
<dbReference type="PRINTS" id="PR00097">
    <property type="entry name" value="ANTSNTHASEII"/>
</dbReference>
<dbReference type="NCBIfam" id="TIGR00566">
    <property type="entry name" value="trpG_papA"/>
    <property type="match status" value="1"/>
</dbReference>
<dbReference type="GO" id="GO:0009396">
    <property type="term" value="P:folic acid-containing compound biosynthetic process"/>
    <property type="evidence" value="ECO:0007669"/>
    <property type="project" value="InterPro"/>
</dbReference>
<comment type="similarity">
    <text evidence="1">In the C-terminal section; belongs to the anthranilate synthase component I family.</text>
</comment>
<dbReference type="InterPro" id="IPR019999">
    <property type="entry name" value="Anth_synth_I-like"/>
</dbReference>
<dbReference type="Proteomes" id="UP000092598">
    <property type="component" value="Chromosome"/>
</dbReference>
<dbReference type="EMBL" id="CP016438">
    <property type="protein sequence ID" value="ANS62604.1"/>
    <property type="molecule type" value="Genomic_DNA"/>
</dbReference>
<dbReference type="OrthoDB" id="3518032at2"/>
<dbReference type="Gene3D" id="3.40.50.880">
    <property type="match status" value="1"/>
</dbReference>
<protein>
    <recommendedName>
        <fullName evidence="2">aminodeoxychorismate synthase</fullName>
        <ecNumber evidence="2">2.6.1.85</ecNumber>
    </recommendedName>
</protein>
<name>A0A1B1M2C1_STRLN</name>
<dbReference type="Pfam" id="PF00425">
    <property type="entry name" value="Chorismate_bind"/>
    <property type="match status" value="1"/>
</dbReference>
<dbReference type="GO" id="GO:0000162">
    <property type="term" value="P:L-tryptophan biosynthetic process"/>
    <property type="evidence" value="ECO:0007669"/>
    <property type="project" value="TreeGrafter"/>
</dbReference>
<keyword evidence="4" id="KW-0315">Glutamine amidotransferase</keyword>
<reference evidence="6 7" key="1">
    <citation type="submission" date="2016-07" db="EMBL/GenBank/DDBJ databases">
        <title>Enhancement of antibiotic productionsby engineered nitrateutilization in actinobacteria.</title>
        <authorList>
            <person name="Meng S.C."/>
        </authorList>
    </citation>
    <scope>NUCLEOTIDE SEQUENCE [LARGE SCALE GENOMIC DNA]</scope>
    <source>
        <strain evidence="6 7">NRRL 2936</strain>
    </source>
</reference>
<feature type="region of interest" description="Disordered" evidence="5">
    <location>
        <begin position="198"/>
        <end position="229"/>
    </location>
</feature>
<dbReference type="GO" id="GO:0008153">
    <property type="term" value="P:4-aminobenzoate biosynthetic process"/>
    <property type="evidence" value="ECO:0007669"/>
    <property type="project" value="TreeGrafter"/>
</dbReference>
<dbReference type="SUPFAM" id="SSF52317">
    <property type="entry name" value="Class I glutamine amidotransferase-like"/>
    <property type="match status" value="1"/>
</dbReference>
<dbReference type="CDD" id="cd01743">
    <property type="entry name" value="GATase1_Anthranilate_Synthase"/>
    <property type="match status" value="1"/>
</dbReference>
<organism evidence="6 7">
    <name type="scientific">Streptomyces lincolnensis</name>
    <dbReference type="NCBI Taxonomy" id="1915"/>
    <lineage>
        <taxon>Bacteria</taxon>
        <taxon>Bacillati</taxon>
        <taxon>Actinomycetota</taxon>
        <taxon>Actinomycetes</taxon>
        <taxon>Kitasatosporales</taxon>
        <taxon>Streptomycetaceae</taxon>
        <taxon>Streptomyces</taxon>
    </lineage>
</organism>
<evidence type="ECO:0000256" key="4">
    <source>
        <dbReference type="ARBA" id="ARBA00022962"/>
    </source>
</evidence>
<dbReference type="GO" id="GO:0046820">
    <property type="term" value="F:4-amino-4-deoxychorismate synthase activity"/>
    <property type="evidence" value="ECO:0007669"/>
    <property type="project" value="UniProtKB-EC"/>
</dbReference>